<evidence type="ECO:0000313" key="9">
    <source>
        <dbReference type="Proteomes" id="UP000279307"/>
    </source>
</evidence>
<dbReference type="Proteomes" id="UP000279307">
    <property type="component" value="Chromosome 8"/>
</dbReference>
<comment type="subcellular location">
    <subcellularLocation>
        <location evidence="1">Nucleus</location>
    </subcellularLocation>
</comment>
<comment type="caution">
    <text evidence="8">The sequence shown here is derived from an EMBL/GenBank/DDBJ whole genome shotgun (WGS) entry which is preliminary data.</text>
</comment>
<evidence type="ECO:0000313" key="8">
    <source>
        <dbReference type="EMBL" id="RLU19805.1"/>
    </source>
</evidence>
<evidence type="ECO:0000256" key="2">
    <source>
        <dbReference type="ARBA" id="ARBA00007979"/>
    </source>
</evidence>
<dbReference type="GO" id="GO:0008156">
    <property type="term" value="P:negative regulation of DNA replication"/>
    <property type="evidence" value="ECO:0007669"/>
    <property type="project" value="TreeGrafter"/>
</dbReference>
<accession>A0A3L8DH83</accession>
<keyword evidence="4" id="KW-0539">Nucleus</keyword>
<protein>
    <recommendedName>
        <fullName evidence="10">Geminin</fullName>
    </recommendedName>
</protein>
<keyword evidence="3 6" id="KW-0175">Coiled coil</keyword>
<dbReference type="SUPFAM" id="SSF111469">
    <property type="entry name" value="Geminin coiled-coil domain"/>
    <property type="match status" value="1"/>
</dbReference>
<evidence type="ECO:0008006" key="10">
    <source>
        <dbReference type="Google" id="ProtNLM"/>
    </source>
</evidence>
<feature type="region of interest" description="Disordered" evidence="7">
    <location>
        <begin position="1"/>
        <end position="80"/>
    </location>
</feature>
<sequence>MKPVTRAETLTASGDKIRKSLHELQPSATDKETLVGADRMLRSTKESKTVKPKSNVSQKAKDEKPKPKKVTTKSKAVQTAEKEKIKIEADDLISTAGPSENYWQVVAEKRRIALKETLEENKRLSEEKEELAQRVEQLEEENRMCKEMLNETKALVEVLQDMIGDDRSGINNSLEDSLL</sequence>
<dbReference type="PANTHER" id="PTHR13372:SF5">
    <property type="entry name" value="GEMININ"/>
    <property type="match status" value="1"/>
</dbReference>
<organism evidence="8 9">
    <name type="scientific">Ooceraea biroi</name>
    <name type="common">Clonal raider ant</name>
    <name type="synonym">Cerapachys biroi</name>
    <dbReference type="NCBI Taxonomy" id="2015173"/>
    <lineage>
        <taxon>Eukaryota</taxon>
        <taxon>Metazoa</taxon>
        <taxon>Ecdysozoa</taxon>
        <taxon>Arthropoda</taxon>
        <taxon>Hexapoda</taxon>
        <taxon>Insecta</taxon>
        <taxon>Pterygota</taxon>
        <taxon>Neoptera</taxon>
        <taxon>Endopterygota</taxon>
        <taxon>Hymenoptera</taxon>
        <taxon>Apocrita</taxon>
        <taxon>Aculeata</taxon>
        <taxon>Formicoidea</taxon>
        <taxon>Formicidae</taxon>
        <taxon>Dorylinae</taxon>
        <taxon>Ooceraea</taxon>
    </lineage>
</organism>
<dbReference type="AlphaFoldDB" id="A0A3L8DH83"/>
<name>A0A3L8DH83_OOCBI</name>
<dbReference type="OrthoDB" id="10043826at2759"/>
<dbReference type="InterPro" id="IPR022786">
    <property type="entry name" value="Geminin/Multicilin"/>
</dbReference>
<dbReference type="Gene3D" id="1.20.5.1180">
    <property type="entry name" value="Geminin coiled-coil domain"/>
    <property type="match status" value="1"/>
</dbReference>
<evidence type="ECO:0000256" key="7">
    <source>
        <dbReference type="SAM" id="MobiDB-lite"/>
    </source>
</evidence>
<dbReference type="PANTHER" id="PTHR13372">
    <property type="entry name" value="GEMININ"/>
    <property type="match status" value="1"/>
</dbReference>
<feature type="compositionally biased region" description="Basic and acidic residues" evidence="7">
    <location>
        <begin position="29"/>
        <end position="49"/>
    </location>
</feature>
<evidence type="ECO:0000256" key="3">
    <source>
        <dbReference type="ARBA" id="ARBA00023054"/>
    </source>
</evidence>
<evidence type="ECO:0000256" key="6">
    <source>
        <dbReference type="SAM" id="Coils"/>
    </source>
</evidence>
<evidence type="ECO:0000256" key="4">
    <source>
        <dbReference type="ARBA" id="ARBA00023242"/>
    </source>
</evidence>
<dbReference type="Pfam" id="PF07412">
    <property type="entry name" value="Geminin"/>
    <property type="match status" value="1"/>
</dbReference>
<gene>
    <name evidence="8" type="ORF">DMN91_008364</name>
</gene>
<feature type="coiled-coil region" evidence="6">
    <location>
        <begin position="107"/>
        <end position="155"/>
    </location>
</feature>
<comment type="similarity">
    <text evidence="2">Belongs to the geminin family.</text>
</comment>
<reference evidence="8 9" key="1">
    <citation type="journal article" date="2018" name="Genome Res.">
        <title>The genomic architecture and molecular evolution of ant odorant receptors.</title>
        <authorList>
            <person name="McKenzie S.K."/>
            <person name="Kronauer D.J.C."/>
        </authorList>
    </citation>
    <scope>NUCLEOTIDE SEQUENCE [LARGE SCALE GENOMIC DNA]</scope>
    <source>
        <strain evidence="8">Clonal line C1</strain>
    </source>
</reference>
<dbReference type="GO" id="GO:0005634">
    <property type="term" value="C:nucleus"/>
    <property type="evidence" value="ECO:0007669"/>
    <property type="project" value="UniProtKB-SubCell"/>
</dbReference>
<keyword evidence="5" id="KW-0131">Cell cycle</keyword>
<evidence type="ECO:0000256" key="1">
    <source>
        <dbReference type="ARBA" id="ARBA00004123"/>
    </source>
</evidence>
<proteinExistence type="inferred from homology"/>
<dbReference type="GO" id="GO:0045786">
    <property type="term" value="P:negative regulation of cell cycle"/>
    <property type="evidence" value="ECO:0007669"/>
    <property type="project" value="TreeGrafter"/>
</dbReference>
<evidence type="ECO:0000256" key="5">
    <source>
        <dbReference type="ARBA" id="ARBA00023306"/>
    </source>
</evidence>
<dbReference type="EMBL" id="QOIP01000008">
    <property type="protein sequence ID" value="RLU19805.1"/>
    <property type="molecule type" value="Genomic_DNA"/>
</dbReference>